<keyword evidence="6" id="KW-0805">Transcription regulation</keyword>
<evidence type="ECO:0000259" key="10">
    <source>
        <dbReference type="PROSITE" id="PS50157"/>
    </source>
</evidence>
<organism evidence="11 12">
    <name type="scientific">Coemansia guatemalensis</name>
    <dbReference type="NCBI Taxonomy" id="2761395"/>
    <lineage>
        <taxon>Eukaryota</taxon>
        <taxon>Fungi</taxon>
        <taxon>Fungi incertae sedis</taxon>
        <taxon>Zoopagomycota</taxon>
        <taxon>Kickxellomycotina</taxon>
        <taxon>Kickxellomycetes</taxon>
        <taxon>Kickxellales</taxon>
        <taxon>Kickxellaceae</taxon>
        <taxon>Coemansia</taxon>
    </lineage>
</organism>
<evidence type="ECO:0000313" key="12">
    <source>
        <dbReference type="Proteomes" id="UP001140094"/>
    </source>
</evidence>
<evidence type="ECO:0000256" key="8">
    <source>
        <dbReference type="ARBA" id="ARBA00023242"/>
    </source>
</evidence>
<dbReference type="InterPro" id="IPR051007">
    <property type="entry name" value="creA/MIG_C2H2-ZnF"/>
</dbReference>
<feature type="non-terminal residue" evidence="11">
    <location>
        <position position="189"/>
    </location>
</feature>
<keyword evidence="5" id="KW-0862">Zinc</keyword>
<evidence type="ECO:0000256" key="6">
    <source>
        <dbReference type="ARBA" id="ARBA00023015"/>
    </source>
</evidence>
<dbReference type="InterPro" id="IPR013087">
    <property type="entry name" value="Znf_C2H2_type"/>
</dbReference>
<dbReference type="SMART" id="SM00355">
    <property type="entry name" value="ZnF_C2H2"/>
    <property type="match status" value="2"/>
</dbReference>
<feature type="domain" description="C2H2-type" evidence="10">
    <location>
        <begin position="71"/>
        <end position="100"/>
    </location>
</feature>
<dbReference type="FunFam" id="3.30.160.60:FF:000446">
    <property type="entry name" value="Zinc finger protein"/>
    <property type="match status" value="1"/>
</dbReference>
<evidence type="ECO:0000256" key="7">
    <source>
        <dbReference type="ARBA" id="ARBA00023163"/>
    </source>
</evidence>
<dbReference type="GO" id="GO:0005737">
    <property type="term" value="C:cytoplasm"/>
    <property type="evidence" value="ECO:0007669"/>
    <property type="project" value="TreeGrafter"/>
</dbReference>
<evidence type="ECO:0000256" key="9">
    <source>
        <dbReference type="PROSITE-ProRule" id="PRU00042"/>
    </source>
</evidence>
<keyword evidence="3" id="KW-0677">Repeat</keyword>
<sequence>NERELGSLPLVTPKIAASARSARGVKKSGAGQNVDKTEKSARYQCGRCKKFFTRPSSLTTHMFTHTGEKPHLCGYPGCGKRFSVLSNLRRHSKLHKDSSSGNLHKVQYRHCYVGNPYSLIPAGPLERPSHQMAPMPLPFIEQPFVMQGPPGQLLANQHMLGMPPPPALPYLPMSQPQESALIVPGESIN</sequence>
<evidence type="ECO:0000313" key="11">
    <source>
        <dbReference type="EMBL" id="KAJ2792957.1"/>
    </source>
</evidence>
<dbReference type="OrthoDB" id="6077919at2759"/>
<name>A0A9W8HP88_9FUNG</name>
<keyword evidence="12" id="KW-1185">Reference proteome</keyword>
<dbReference type="PANTHER" id="PTHR47428">
    <property type="entry name" value="REGULATORY PROTEIN MIG1-RELATED"/>
    <property type="match status" value="1"/>
</dbReference>
<dbReference type="AlphaFoldDB" id="A0A9W8HP88"/>
<accession>A0A9W8HP88</accession>
<keyword evidence="2" id="KW-0479">Metal-binding</keyword>
<comment type="subcellular location">
    <subcellularLocation>
        <location evidence="1">Nucleus</location>
    </subcellularLocation>
</comment>
<dbReference type="SUPFAM" id="SSF57667">
    <property type="entry name" value="beta-beta-alpha zinc fingers"/>
    <property type="match status" value="1"/>
</dbReference>
<dbReference type="GO" id="GO:0005634">
    <property type="term" value="C:nucleus"/>
    <property type="evidence" value="ECO:0007669"/>
    <property type="project" value="UniProtKB-SubCell"/>
</dbReference>
<evidence type="ECO:0000256" key="2">
    <source>
        <dbReference type="ARBA" id="ARBA00022723"/>
    </source>
</evidence>
<proteinExistence type="predicted"/>
<dbReference type="GO" id="GO:0008270">
    <property type="term" value="F:zinc ion binding"/>
    <property type="evidence" value="ECO:0007669"/>
    <property type="project" value="UniProtKB-KW"/>
</dbReference>
<reference evidence="11" key="1">
    <citation type="submission" date="2022-07" db="EMBL/GenBank/DDBJ databases">
        <title>Phylogenomic reconstructions and comparative analyses of Kickxellomycotina fungi.</title>
        <authorList>
            <person name="Reynolds N.K."/>
            <person name="Stajich J.E."/>
            <person name="Barry K."/>
            <person name="Grigoriev I.V."/>
            <person name="Crous P."/>
            <person name="Smith M.E."/>
        </authorList>
    </citation>
    <scope>NUCLEOTIDE SEQUENCE</scope>
    <source>
        <strain evidence="11">NRRL 1565</strain>
    </source>
</reference>
<dbReference type="PANTHER" id="PTHR47428:SF1">
    <property type="entry name" value="REGULATORY PROTEIN MIG1-RELATED"/>
    <property type="match status" value="1"/>
</dbReference>
<evidence type="ECO:0000256" key="5">
    <source>
        <dbReference type="ARBA" id="ARBA00022833"/>
    </source>
</evidence>
<dbReference type="GO" id="GO:0000433">
    <property type="term" value="P:carbon catabolite repression of transcription from RNA polymerase II promoter by glucose"/>
    <property type="evidence" value="ECO:0007669"/>
    <property type="project" value="TreeGrafter"/>
</dbReference>
<comment type="caution">
    <text evidence="11">The sequence shown here is derived from an EMBL/GenBank/DDBJ whole genome shotgun (WGS) entry which is preliminary data.</text>
</comment>
<evidence type="ECO:0000256" key="4">
    <source>
        <dbReference type="ARBA" id="ARBA00022771"/>
    </source>
</evidence>
<dbReference type="GO" id="GO:0000978">
    <property type="term" value="F:RNA polymerase II cis-regulatory region sequence-specific DNA binding"/>
    <property type="evidence" value="ECO:0007669"/>
    <property type="project" value="TreeGrafter"/>
</dbReference>
<feature type="domain" description="C2H2-type" evidence="10">
    <location>
        <begin position="43"/>
        <end position="70"/>
    </location>
</feature>
<dbReference type="InterPro" id="IPR036236">
    <property type="entry name" value="Znf_C2H2_sf"/>
</dbReference>
<keyword evidence="8" id="KW-0539">Nucleus</keyword>
<dbReference type="EMBL" id="JANBUO010003079">
    <property type="protein sequence ID" value="KAJ2792957.1"/>
    <property type="molecule type" value="Genomic_DNA"/>
</dbReference>
<dbReference type="PROSITE" id="PS50157">
    <property type="entry name" value="ZINC_FINGER_C2H2_2"/>
    <property type="match status" value="2"/>
</dbReference>
<dbReference type="PROSITE" id="PS00028">
    <property type="entry name" value="ZINC_FINGER_C2H2_1"/>
    <property type="match status" value="2"/>
</dbReference>
<dbReference type="Proteomes" id="UP001140094">
    <property type="component" value="Unassembled WGS sequence"/>
</dbReference>
<gene>
    <name evidence="11" type="ORF">H4R20_006695</name>
</gene>
<dbReference type="Gene3D" id="3.30.160.60">
    <property type="entry name" value="Classic Zinc Finger"/>
    <property type="match status" value="2"/>
</dbReference>
<keyword evidence="7" id="KW-0804">Transcription</keyword>
<dbReference type="Pfam" id="PF00096">
    <property type="entry name" value="zf-C2H2"/>
    <property type="match status" value="2"/>
</dbReference>
<keyword evidence="4 9" id="KW-0863">Zinc-finger</keyword>
<protein>
    <recommendedName>
        <fullName evidence="10">C2H2-type domain-containing protein</fullName>
    </recommendedName>
</protein>
<feature type="non-terminal residue" evidence="11">
    <location>
        <position position="1"/>
    </location>
</feature>
<evidence type="ECO:0000256" key="1">
    <source>
        <dbReference type="ARBA" id="ARBA00004123"/>
    </source>
</evidence>
<evidence type="ECO:0000256" key="3">
    <source>
        <dbReference type="ARBA" id="ARBA00022737"/>
    </source>
</evidence>